<accession>A0A1A9ZS06</accession>
<dbReference type="AlphaFoldDB" id="A0A1A9ZS06"/>
<evidence type="ECO:0000313" key="2">
    <source>
        <dbReference type="Proteomes" id="UP000092445"/>
    </source>
</evidence>
<reference evidence="2" key="1">
    <citation type="submission" date="2014-03" db="EMBL/GenBank/DDBJ databases">
        <authorList>
            <person name="Aksoy S."/>
            <person name="Warren W."/>
            <person name="Wilson R.K."/>
        </authorList>
    </citation>
    <scope>NUCLEOTIDE SEQUENCE [LARGE SCALE GENOMIC DNA]</scope>
    <source>
        <strain evidence="2">IAEA</strain>
    </source>
</reference>
<proteinExistence type="predicted"/>
<dbReference type="Proteomes" id="UP000092445">
    <property type="component" value="Unassembled WGS sequence"/>
</dbReference>
<evidence type="ECO:0000313" key="1">
    <source>
        <dbReference type="EnsemblMetazoa" id="GPAI023208-PA"/>
    </source>
</evidence>
<protein>
    <submittedName>
        <fullName evidence="1">Uncharacterized protein</fullName>
    </submittedName>
</protein>
<name>A0A1A9ZS06_GLOPL</name>
<keyword evidence="2" id="KW-1185">Reference proteome</keyword>
<reference evidence="1" key="2">
    <citation type="submission" date="2020-05" db="UniProtKB">
        <authorList>
            <consortium name="EnsemblMetazoa"/>
        </authorList>
    </citation>
    <scope>IDENTIFICATION</scope>
    <source>
        <strain evidence="1">IAEA</strain>
    </source>
</reference>
<dbReference type="VEuPathDB" id="VectorBase:GPAI023208"/>
<organism evidence="1 2">
    <name type="scientific">Glossina pallidipes</name>
    <name type="common">Tsetse fly</name>
    <dbReference type="NCBI Taxonomy" id="7398"/>
    <lineage>
        <taxon>Eukaryota</taxon>
        <taxon>Metazoa</taxon>
        <taxon>Ecdysozoa</taxon>
        <taxon>Arthropoda</taxon>
        <taxon>Hexapoda</taxon>
        <taxon>Insecta</taxon>
        <taxon>Pterygota</taxon>
        <taxon>Neoptera</taxon>
        <taxon>Endopterygota</taxon>
        <taxon>Diptera</taxon>
        <taxon>Brachycera</taxon>
        <taxon>Muscomorpha</taxon>
        <taxon>Hippoboscoidea</taxon>
        <taxon>Glossinidae</taxon>
        <taxon>Glossina</taxon>
    </lineage>
</organism>
<dbReference type="EnsemblMetazoa" id="GPAI023208-RA">
    <property type="protein sequence ID" value="GPAI023208-PA"/>
    <property type="gene ID" value="GPAI023208"/>
</dbReference>
<sequence>MQRKILCSASIVQCSVSSAQWSVSTLAADHLQFEKCAKEYLHTNIVNMFRPRLYFCEFKAASIDERVTEYDNVVFTLKSIIKTNIFALKTRTEALWRQVALNTHNKSLS</sequence>